<dbReference type="InterPro" id="IPR025362">
    <property type="entry name" value="DUF4266"/>
</dbReference>
<dbReference type="PROSITE" id="PS51257">
    <property type="entry name" value="PROKAR_LIPOPROTEIN"/>
    <property type="match status" value="1"/>
</dbReference>
<feature type="chain" id="PRO_5026949840" evidence="1">
    <location>
        <begin position="21"/>
        <end position="73"/>
    </location>
</feature>
<accession>A0A6L8KDS3</accession>
<comment type="caution">
    <text evidence="3">The sequence shown here is derived from an EMBL/GenBank/DDBJ whole genome shotgun (WGS) entry which is preliminary data.</text>
</comment>
<dbReference type="Proteomes" id="UP000479335">
    <property type="component" value="Unassembled WGS sequence"/>
</dbReference>
<evidence type="ECO:0000259" key="2">
    <source>
        <dbReference type="Pfam" id="PF14086"/>
    </source>
</evidence>
<sequence length="73" mass="7418">MKARTLIVLCSVVASLSGCALPPVQPWEKGQLARTDMLLQGDPLGARFNEHIYASKEAASGGSAVGGGGCGCN</sequence>
<feature type="signal peptide" evidence="1">
    <location>
        <begin position="1"/>
        <end position="20"/>
    </location>
</feature>
<reference evidence="3 4" key="1">
    <citation type="submission" date="2019-12" db="EMBL/GenBank/DDBJ databases">
        <title>Novel species isolated from a subtropical stream in China.</title>
        <authorList>
            <person name="Lu H."/>
        </authorList>
    </citation>
    <scope>NUCLEOTIDE SEQUENCE [LARGE SCALE GENOMIC DNA]</scope>
    <source>
        <strain evidence="3 4">FT135W</strain>
    </source>
</reference>
<dbReference type="EMBL" id="WWCN01000017">
    <property type="protein sequence ID" value="MYM25629.1"/>
    <property type="molecule type" value="Genomic_DNA"/>
</dbReference>
<feature type="domain" description="DUF4266" evidence="2">
    <location>
        <begin position="24"/>
        <end position="73"/>
    </location>
</feature>
<keyword evidence="4" id="KW-1185">Reference proteome</keyword>
<proteinExistence type="predicted"/>
<organism evidence="3 4">
    <name type="scientific">Duganella flavida</name>
    <dbReference type="NCBI Taxonomy" id="2692175"/>
    <lineage>
        <taxon>Bacteria</taxon>
        <taxon>Pseudomonadati</taxon>
        <taxon>Pseudomonadota</taxon>
        <taxon>Betaproteobacteria</taxon>
        <taxon>Burkholderiales</taxon>
        <taxon>Oxalobacteraceae</taxon>
        <taxon>Telluria group</taxon>
        <taxon>Duganella</taxon>
    </lineage>
</organism>
<evidence type="ECO:0000313" key="4">
    <source>
        <dbReference type="Proteomes" id="UP000479335"/>
    </source>
</evidence>
<dbReference type="AlphaFoldDB" id="A0A6L8KDS3"/>
<gene>
    <name evidence="3" type="ORF">GTP46_23645</name>
</gene>
<dbReference type="RefSeq" id="WP_161009076.1">
    <property type="nucleotide sequence ID" value="NZ_WWCN01000017.1"/>
</dbReference>
<protein>
    <submittedName>
        <fullName evidence="3">DUF4266 domain-containing protein</fullName>
    </submittedName>
</protein>
<evidence type="ECO:0000313" key="3">
    <source>
        <dbReference type="EMBL" id="MYM25629.1"/>
    </source>
</evidence>
<dbReference type="Pfam" id="PF14086">
    <property type="entry name" value="DUF4266"/>
    <property type="match status" value="1"/>
</dbReference>
<evidence type="ECO:0000256" key="1">
    <source>
        <dbReference type="SAM" id="SignalP"/>
    </source>
</evidence>
<keyword evidence="1" id="KW-0732">Signal</keyword>
<name>A0A6L8KDS3_9BURK</name>